<feature type="domain" description="Ig-like" evidence="7">
    <location>
        <begin position="3433"/>
        <end position="3533"/>
    </location>
</feature>
<feature type="domain" description="Ig-like" evidence="7">
    <location>
        <begin position="2484"/>
        <end position="2579"/>
    </location>
</feature>
<keyword evidence="9" id="KW-1185">Reference proteome</keyword>
<feature type="domain" description="Ig-like" evidence="7">
    <location>
        <begin position="3009"/>
        <end position="3113"/>
    </location>
</feature>
<feature type="domain" description="Ig-like" evidence="7">
    <location>
        <begin position="2165"/>
        <end position="2251"/>
    </location>
</feature>
<dbReference type="InterPro" id="IPR000884">
    <property type="entry name" value="TSP1_rpt"/>
</dbReference>
<evidence type="ECO:0000256" key="6">
    <source>
        <dbReference type="SAM" id="SignalP"/>
    </source>
</evidence>
<feature type="domain" description="Ig-like" evidence="7">
    <location>
        <begin position="628"/>
        <end position="732"/>
    </location>
</feature>
<dbReference type="PROSITE" id="PS50092">
    <property type="entry name" value="TSP1"/>
    <property type="match status" value="1"/>
</dbReference>
<keyword evidence="2" id="KW-0677">Repeat</keyword>
<dbReference type="Pfam" id="PF07679">
    <property type="entry name" value="I-set"/>
    <property type="match status" value="44"/>
</dbReference>
<feature type="domain" description="Ig-like" evidence="7">
    <location>
        <begin position="4634"/>
        <end position="4729"/>
    </location>
</feature>
<feature type="domain" description="Ig-like" evidence="7">
    <location>
        <begin position="4853"/>
        <end position="4948"/>
    </location>
</feature>
<feature type="domain" description="Ig-like" evidence="7">
    <location>
        <begin position="2819"/>
        <end position="2901"/>
    </location>
</feature>
<feature type="domain" description="Ig-like" evidence="7">
    <location>
        <begin position="1707"/>
        <end position="1806"/>
    </location>
</feature>
<feature type="domain" description="Ig-like" evidence="7">
    <location>
        <begin position="3556"/>
        <end position="3641"/>
    </location>
</feature>
<dbReference type="Pfam" id="PF19030">
    <property type="entry name" value="TSP1_ADAMTS"/>
    <property type="match status" value="1"/>
</dbReference>
<dbReference type="Pfam" id="PF13927">
    <property type="entry name" value="Ig_3"/>
    <property type="match status" value="9"/>
</dbReference>
<feature type="domain" description="Ig-like" evidence="7">
    <location>
        <begin position="4301"/>
        <end position="4399"/>
    </location>
</feature>
<evidence type="ECO:0000259" key="7">
    <source>
        <dbReference type="PROSITE" id="PS50835"/>
    </source>
</evidence>
<organism evidence="8 9">
    <name type="scientific">Acropora cervicornis</name>
    <name type="common">Staghorn coral</name>
    <dbReference type="NCBI Taxonomy" id="6130"/>
    <lineage>
        <taxon>Eukaryota</taxon>
        <taxon>Metazoa</taxon>
        <taxon>Cnidaria</taxon>
        <taxon>Anthozoa</taxon>
        <taxon>Hexacorallia</taxon>
        <taxon>Scleractinia</taxon>
        <taxon>Astrocoeniina</taxon>
        <taxon>Acroporidae</taxon>
        <taxon>Acropora</taxon>
    </lineage>
</organism>
<gene>
    <name evidence="8" type="ORF">P5673_018324</name>
</gene>
<feature type="domain" description="Ig-like" evidence="7">
    <location>
        <begin position="4736"/>
        <end position="4838"/>
    </location>
</feature>
<feature type="domain" description="Ig-like" evidence="7">
    <location>
        <begin position="3304"/>
        <end position="3405"/>
    </location>
</feature>
<dbReference type="InterPro" id="IPR003599">
    <property type="entry name" value="Ig_sub"/>
</dbReference>
<keyword evidence="4" id="KW-0393">Immunoglobulin domain</keyword>
<feature type="domain" description="Ig-like" evidence="7">
    <location>
        <begin position="3135"/>
        <end position="3215"/>
    </location>
</feature>
<feature type="domain" description="Ig-like" evidence="7">
    <location>
        <begin position="3661"/>
        <end position="3764"/>
    </location>
</feature>
<feature type="domain" description="Ig-like" evidence="7">
    <location>
        <begin position="2908"/>
        <end position="3004"/>
    </location>
</feature>
<dbReference type="FunFam" id="2.60.40.10:FF:000107">
    <property type="entry name" value="Myosin, light chain kinase a"/>
    <property type="match status" value="6"/>
</dbReference>
<evidence type="ECO:0000256" key="2">
    <source>
        <dbReference type="ARBA" id="ARBA00022737"/>
    </source>
</evidence>
<feature type="domain" description="Ig-like" evidence="7">
    <location>
        <begin position="3220"/>
        <end position="3297"/>
    </location>
</feature>
<feature type="domain" description="Ig-like" evidence="7">
    <location>
        <begin position="948"/>
        <end position="1058"/>
    </location>
</feature>
<dbReference type="PROSITE" id="PS50835">
    <property type="entry name" value="IG_LIKE"/>
    <property type="match status" value="55"/>
</dbReference>
<feature type="domain" description="Ig-like" evidence="7">
    <location>
        <begin position="1597"/>
        <end position="1700"/>
    </location>
</feature>
<dbReference type="InterPro" id="IPR036383">
    <property type="entry name" value="TSP1_rpt_sf"/>
</dbReference>
<dbReference type="InterPro" id="IPR013098">
    <property type="entry name" value="Ig_I-set"/>
</dbReference>
<feature type="domain" description="Ig-like" evidence="7">
    <location>
        <begin position="4516"/>
        <end position="4619"/>
    </location>
</feature>
<dbReference type="InterPro" id="IPR013106">
    <property type="entry name" value="Ig_V-set"/>
</dbReference>
<feature type="signal peptide" evidence="6">
    <location>
        <begin position="1"/>
        <end position="30"/>
    </location>
</feature>
<feature type="domain" description="Ig-like" evidence="7">
    <location>
        <begin position="5508"/>
        <end position="5592"/>
    </location>
</feature>
<sequence>MGEALRISQHHSRFPFCGTFIILFLSAINARQQEIAHPNSLLTSLSILDGYNEARERRDVSEAYLASDEPGSGDISDGKGPGIILSEQKKFVLRVPGKLSVDVGCTVYAIKGAQITVSCRANSTNGATKIEWFKDGFPIGERFEANVAARLGLLTIRVLNRFNEGTYTCKASSNEGVTEALFTAKIADLNLPTILKAGGSFSFGPNDKSVKITIGADVTVYRGATLVIRCPVESAYDTMVFWTNINGRPVTIGKAAQVGNDIVISDIDERYAITFICTAKTRRGQDNARSTVFVKGLNPPKINPGDKVIRITDEETSEVEIFVGTKLTVISETLVKVRCDTSTEPAPAVSWEIQGENSDFRDTVSLSEDNSTLTLSDPVGEDSGVYKCTASNNVGQDSKSSIIDILPTEPPRIFHSDQKLTLLKSDERLEAKIGDQVTVLAGGNVLITCRTYGIPTPTVNWKKDGKDMSVSGDRLEIRNATTSDSGDFTCEAVNRAGRFSYTSKFQVIAVDKPEIQSSSGRVIGVQGMEEATVTIGQDLRVVEGLIVRLFCPVSKGFPTPSVTWFLNDRLVRSSERFSIDARSNSFTVNGINIQDTGQVSCVASNGAGRTSESSFVSIIGESTAQITPGNSSLEFITEKTKASIQIGDNLKVLAGSDVSIDCLAHGTPPPIISWRRNGKDVRSSGRRGQFVITELSEGSRLAIKQITSQITGHFECVATNTGGADRTASSITVLDATFPKIDGASNSVEHTLNLRPISIQIGTRVTLLRGARLEITCPASSIPDPTISWLKQGKQITPSERFMIQNDTLIIPSTELSDGGIIICAANNSMGRVTVSSSVTIIELVKPTISETGKNLKLETIKRVSEPVGGNILSRVGMYLELTCSAKGTPLPTIVWLRGSTTRVGSGNKLNLGFLKKESSGHYTCVASNLVGEDRKTTKLNVTSGIAPVIQSSSEVIESFDEDTSLVVTIGTRLKVLQGKLVQLVCPVSGFPSPKVDWTKGNVLIDEQPERQGVVIFPYNGTSSTLFIRASQQSPRDVVFGCTAYNSGGSATVFSYVTFYELVEPVVLSTWRTGSVGVKESLLSRDPVKVTVGDNVRLLTKTKLTIQCPVTAMPLATVTWTYNGGTISSKHQQSGTDLVLSNESDSSDSGRYKCTARNRLGRDASYSDVTFVEPTMPSVIVGGSSVRQLATVKFTASIGSNITTIVGSNITFRCIADGRPRPGVSWLKDGQPLSVTSTSFTMYAFGTNATGIYSCVARNLAGFVVANSAVKIFDRSILSATLPRIITSRRNQLPTDGRRLIEQTIGGNVTIIEGKDLLLRCPVEGSPLPSTSWLFSGRPVVISDTVQVDDVTGNLKIIEMTPEDEGMYTCVATNIAGEAREISYSTVVEPTFPVIDSTNVTMEVFDKTRKVIRVKIGTKVTTLTGTPVAIACNATGFPVPKITWMRGFTAITGSDAQSLILSPGKINLLRASRLDSGVYFCTASSPGGRTSAASNVTFVEPVKPKILFSTKVQEILQLVSVNITIGEKLTVLDKSNVSIECLGNGIPSPSLSWSKDGLKLESVQSNVIHLSRVSLEDAGLYTCSMENFLGSDKPSKPVIDISVEAKILQAQDRNPITLNIGDNVTALTNTGITIKCPTSGIPTPTVTWTKDGQKIASGGRYKVQDDGSLTISEAEEQDDGQYTCTADSAAGKDSVSSTVQVKEPVKPQIEVSESGQEILVGDGSPVTMAIGDNVTAASNTTITIRCPVSGMPAPVVFWFKDGAVISPRGEYSIIDDNSLVIKGGDVDDTAMYTCSAQTIFGTYNVSSFVVLKEHSVPSIRGSNESKTLEATDRSPVTLIVGDNVTALTNTSVTIQCPTSGVPIPTVTWTKDGLEIPSGGKYKVQDDDSLVISEADAEDSAQYTCTADSVAGKDSKSSTVRVTEPVEPKIEIIEAGQEIPVGDGSPVTMNVGDNVTAASNTTITIRCPVSGVPTPSVTWTKDGVKVGSSDYFTMTKETSLVIKGASVKHSAKYTCSVKSKFGMESISSFVTIKEHSKPKFGIKNESKTVEAQDHSPITLTVGDNVTALSNTSITIQCPTSGVPTPSVTWTKDGQEIPSGAKYKVEDDGSLVISEADEGDNGQYTCTADSVAGKDSKSSAVQIVEPVKPIIEIMEAPREIPVGDGSPVTMNIGDNVTAASNTNVTIRCPVSGVPTPSVTWMKNAVEIMSNEKLFVDGSTLVIEGANHQDGGKYTCRVQNHFGKIDMSSLVNIAAPLEPAIVTSSEPKVIEAENRDPVSATIGDNVTALTNTSITIQCPTSGIPTPTVTWTKDGMEIPSAGRYKVQEDGSLVISGSEMVDNAKFMCTAESISGKDSLSSILTVVEPLKPVVAVPQRGKEIPVGDGSPVSMNIGDNVTAASNTTIFIRCPVSGVPTPSVTWTKDGKKVVESKKIYIGSKNMLVIRGAENEDSAKYSCITENDFGRGTISSTVVIKDHSKPTVKIPDNPTNLEAKDRSPISLSIGDNVTALTNTSITIHCPTSGVPTPTVTWTRDGQEIPSGGKYKVQDDGSLVISEADGDDSGQYTCTADSVAGKDSVSSTVQVKDPTKPKIAIPDAERKDVPIGDGSPVAVNIGDNVTAASNTTITLKCPVSGVPTPTVTWNKDGAEVTEGGRYFFSENNSLVIKGARAEDSANYFCVIQSAFGKEQLSSQVTIKEPVATQILSSHGDLTSFDQKTVNITIGQNLSTLIDSKLIINCTVKGIPVPKVTWTRGNETLPSDGRMMVKNGSLVIVELETSDSGNYTCFSENPVGTASVSSTVTVTAPLPPEIIRTATKDVQVVEPKSFEVNVGSTVLTISGNNLTLSCQAEGFPPPSVQWTKDGSPLESDGSDLRLQPLYIKDSGVYTCTASSPLQGLFDAISTNLTVVAIQMPIISTENQALEMLKIENFSVPVGGAIATLDGNSVTLVCEVSGVPVPQITWVKDGTEVQKGGKSYTIQSVVRSDSGSYTCVATNIAGDAKATSQLIVRVGSAPKIKSAQESTVHMRIGIFSMTIGSTLTTLASSGVEISCPATGFPKPVIQWYREGVPVESSMMLTIDEDTGTLFTLSISRRKGGTFTCEARNVLGSDSVSSHVKVLAPEAPKINVSRSSVTSLESRDPITVRVGQKLDVLSGTNVSIECPVSGIPEPVVNWKRQDGPLLAEDSMLTLGKVTIESTGVYVCRAFNLAGDVMARSIVNVTETSPPRISAVSSSLMLLESGSFTVDVGSNVTAVTSIALSIRCNATGTPAPMITWRKDVSDSGRYQCTASNVNGADVQGLRIEVLAGSRPQITTKEETIMAINGEKGVTIGVGGNLTTVVGTDVKILCPVTALPNATITWLFNGSSVTEENRRLVKNGGVSLTGVIPEHVGSYTCIARNSYGSASKTTILSLIIPELGRRFITFILRISRQNLDVPVEPKILSSNRNIEDFTSVSHDLVIGDKLETLDGRTVYIRCPATGNPPPVIEWKKSGAAVTMSSNLQIVNNTLVLLDGKLSDNGNYTCVASNGAGSDEKETILSFKAPEKPSIRGEPMDLESFDMQPITVVVGGTLKVLEKTTVKIRCIASGIPEPSVYWNSSSNMQPANKFDVNQRGQLLTIRKVDASDSGEYQCNAVNKAGEVTEAAFVEVVGNGVKCLGLGLGFKATIPRIETSDAMVSWYNRESREVIVGSTVEILSGTKVTLTCQYSGFPEPAVKWNVLDKEGQVMKQDEGHEVINGSLVLTALQPSDSAEYVCSVRNVAGTASASTKLKVFDPQPPFIISSQDTIVSLSEIVPVQATAGSVLTVLSGSSIVITCSAEGFPKPSVAWTKGEQLIHKSDELTIVNATKSDSGDYLCTAMSETGSDQESTKITVMELSKPVIQQPSVDKISLANKTSVAFPVGSDITVLTQTRVNITCAVDGLPKPEITWFKDGTPVAAETGNSLEMTVSAVDDADQVTCLAQNMVGNATLSSDIDVVEPVLPRINAGEGEILALNRRQPVAAPIGVTVQMLTRTTLTLDCIAEGSPQPMVSWRKNGDPLESEGGRVSVKDDGTVIIKNTRVSDSGTYICEAESVVGETSVASAVYVRAPIRPRIKKSRSYIIWYERQPFKGKIGDNLTTLKGRTLTLTCPALGLPQPAIAWYRGGMRMRSGGNYVAIGNKLIMYNLDPMDTDRYTCVARNFAGVKSATSTLKVHEPMAPRIMPSFSHQEALQNQNPLNVTIGGEAALLQGSRLTIKCPFTGVPEPKIKWIKDRKMLSSNKRMEMDCAGVLNIFKVQLEDSGDYACIAESFLGMDMAFSSITVFEAVKPSVEISGRVYVSSGSIVDMHVGDNLTAIVTTPVYINCSARGIPRPNMRWQINGKQLGNGGNYKTDNRGTLEIKRLVNPGEFKCIAENFLGKDRASSFINLLDPVKPSIISSEVPKSLEAKDFSPIVFTIGDNMTALINTSITIQCPTNGVPPPTVTWTKDGLEIPSGGRYKVQDDGSLVISKADEKDNAQYTCTSSNVAGNSSASSSVQIVEPIAPTVDVTEAGQNIPLGDGRPVTMNVGDNATAAFNTTITIRCPVSGVPTPTVSWNKDGVRISVGMQYSVTRDNSLVIRGSASDDSAEYTCNVESVSGSDSASSVVKIIGPSRPVVKGSDNPKSIEAQDRSPMTLKIGDNVTALTNTNITIQCPTSGLPTPTITWTKDGQEIPSGGRYKVQDDGSLVISDADEGNNGQYTCTADSVAGKDSKSSAVQIVEPSKPKIDVSQSGKEIPVGDGSPVKMNIGDNVTAATNTTIIIRCRVSGVPTPSVFWSKDGLPISESGNLFTSGNTLVLERSDAGDSAKYTCISLSSVGADSVSSSVQIIDPSKPSVNPSGKPKIIEAKDRAPINITIGDNLTALTNTSITIHCPISGVPLPTVTWTKDGQEISSVGRYKVNDDGSLTISEAEEQDDGQYTCTADNVAGKDNKSSMVQVIEPTKPTINVPRPGQKIPIGDGSPVIMNIGDNVTAASDTNITIRCPVSGVPTPSITWMKDGKQVSPGDNVVITSDNSLVITQTGAEDSAKYTCDVESLAGSDTASSVVQILEHSEPSVGTANESKTVEAHHRSPITIIIGDNVTALTNTSITIQCPASGVPTPTVTWTKDGQVIPNGGKYKVQEDGSLVINEADGDDDGQYTCTADSVAGKDSKSSMVKINDLEKPRILVLQPSPVVPIGGGQPLITPVGSRITELAGTKLTLTCPTEGLPRPKITWKKDGVILSGRYVIDKTGSLTIQIAEVNDTGKFTCSAQNEVGVDEVSSLIDILEPSQPSIPPPKGAITSDDHRRVTAGVGSKIDAFEGATVKITCAVTGVPKPNVQWSMDGVKISPGGRVTLDVNGSLVIDGTLLQDSGDYTCTASSRGGQTSATSTLNVGATLRPLIISHSDAIVWYKADPLSATIGSPIRTLVGTRITLTCPATGSPTPKVSWKKGVETLNQTGFYLTIDAVGSDGAGIYTCVATNIAGSAEASSDIAVEASTPPSISRSLEEVIWNSERPLTVDIGSRVSILNGTSLILKCLASGLPPPELTWARGIKDLTGDSRYDVGEQTLTINNTQFADADEYTCRARNRAGLDAATTELVVRGPGGPVILVDKRVIVDVNSSKPVMAPVGVSITTVANATVVMKCPNKGTPKPTVSWSYNQRFILPGRRFVMNGSSLVVRGVRLADAGSYQCRASNIYGRDVESLTLKVAVPPLISNVKGTFEITDIRDIVSITTGAVVTIPRGVTVRIKCIATGVPTPSIVWYKHLPGRKRRYRVVQGQDVKVLYDHSLSITHAAVNDAAYYICVASNIAGKDEGSTRLSIGAPPAVPSHWQGIKSRFNIPEHARRTSSGAIATVVRGASLVLKCEADGTPKPKITWVVFTSSIEERHSVLDDGTLVIPSVDFEDEGNFTCIANNSYGTLRRTTTVSILAPPEILDRHFRHIGFDEKGIESYAMAYGDIKRKTISPLSVESGYNLMLMCTVTGKPTPSITWRRNGQLIKNDSRHMIIPSGVLLVRQVDTKLSGQYKCVASNIVGKDQGSVRLIVKNEATGNWRTTAWSKCGNCVTHLRGWQERHVSCIGPGGKAISDLHCIHKHKPSQRRRCTHRDCQVVWRTTAWSACSRSCGSHGVKLRKIECAFARSLKLAKGQCQWQKKPPLQEPCNRKPCVQANCVNKLRYCQRIKQLGMCSTYSRWCCATCRK</sequence>
<dbReference type="GO" id="GO:0043005">
    <property type="term" value="C:neuron projection"/>
    <property type="evidence" value="ECO:0007669"/>
    <property type="project" value="TreeGrafter"/>
</dbReference>
<evidence type="ECO:0000256" key="3">
    <source>
        <dbReference type="ARBA" id="ARBA00023157"/>
    </source>
</evidence>
<comment type="caution">
    <text evidence="8">The sequence shown here is derived from an EMBL/GenBank/DDBJ whole genome shotgun (WGS) entry which is preliminary data.</text>
</comment>
<keyword evidence="3" id="KW-1015">Disulfide bond</keyword>
<feature type="domain" description="Ig-like" evidence="7">
    <location>
        <begin position="756"/>
        <end position="840"/>
    </location>
</feature>
<feature type="domain" description="Ig-like" evidence="7">
    <location>
        <begin position="1283"/>
        <end position="1383"/>
    </location>
</feature>
<feature type="domain" description="Ig-like" evidence="7">
    <location>
        <begin position="5193"/>
        <end position="5276"/>
    </location>
</feature>
<dbReference type="SMART" id="SM00209">
    <property type="entry name" value="TSP1"/>
    <property type="match status" value="2"/>
</dbReference>
<dbReference type="PANTHER" id="PTHR12231">
    <property type="entry name" value="CTX-RELATED TYPE I TRANSMEMBRANE PROTEIN"/>
    <property type="match status" value="1"/>
</dbReference>
<feature type="domain" description="Ig-like" evidence="7">
    <location>
        <begin position="1927"/>
        <end position="2030"/>
    </location>
</feature>
<feature type="domain" description="Ig-like" evidence="7">
    <location>
        <begin position="847"/>
        <end position="943"/>
    </location>
</feature>
<feature type="domain" description="Ig-like" evidence="7">
    <location>
        <begin position="2694"/>
        <end position="2799"/>
    </location>
</feature>
<dbReference type="Gene3D" id="2.20.100.10">
    <property type="entry name" value="Thrombospondin type-1 (TSP1) repeat"/>
    <property type="match status" value="1"/>
</dbReference>
<feature type="domain" description="Ig-like" evidence="7">
    <location>
        <begin position="5834"/>
        <end position="5920"/>
    </location>
</feature>
<feature type="domain" description="Ig-like" evidence="7">
    <location>
        <begin position="2264"/>
        <end position="2359"/>
    </location>
</feature>
<dbReference type="SMART" id="SM00408">
    <property type="entry name" value="IGc2"/>
    <property type="match status" value="54"/>
</dbReference>
<feature type="domain" description="Ig-like" evidence="7">
    <location>
        <begin position="1835"/>
        <end position="1922"/>
    </location>
</feature>
<dbReference type="Gene3D" id="2.60.40.10">
    <property type="entry name" value="Immunoglobulins"/>
    <property type="match status" value="55"/>
</dbReference>
<dbReference type="InterPro" id="IPR036179">
    <property type="entry name" value="Ig-like_dom_sf"/>
</dbReference>
<accession>A0AAD9V2U3</accession>
<feature type="domain" description="Ig-like" evidence="7">
    <location>
        <begin position="4973"/>
        <end position="5058"/>
    </location>
</feature>
<feature type="domain" description="Ig-like" evidence="7">
    <location>
        <begin position="3992"/>
        <end position="4074"/>
    </location>
</feature>
<keyword evidence="1 6" id="KW-0732">Signal</keyword>
<evidence type="ECO:0000256" key="5">
    <source>
        <dbReference type="SAM" id="MobiDB-lite"/>
    </source>
</evidence>
<feature type="domain" description="Ig-like" evidence="7">
    <location>
        <begin position="1065"/>
        <end position="1170"/>
    </location>
</feature>
<dbReference type="InterPro" id="IPR013783">
    <property type="entry name" value="Ig-like_fold"/>
</dbReference>
<feature type="domain" description="Ig-like" evidence="7">
    <location>
        <begin position="5925"/>
        <end position="6038"/>
    </location>
</feature>
<feature type="domain" description="Ig-like" evidence="7">
    <location>
        <begin position="2384"/>
        <end position="2471"/>
    </location>
</feature>
<feature type="region of interest" description="Disordered" evidence="5">
    <location>
        <begin position="1130"/>
        <end position="1151"/>
    </location>
</feature>
<dbReference type="SMART" id="SM00409">
    <property type="entry name" value="IG"/>
    <property type="match status" value="55"/>
</dbReference>
<feature type="domain" description="Ig-like" evidence="7">
    <location>
        <begin position="1177"/>
        <end position="1271"/>
    </location>
</feature>
<feature type="domain" description="Ig-like" evidence="7">
    <location>
        <begin position="4085"/>
        <end position="4185"/>
    </location>
</feature>
<feature type="domain" description="Ig-like" evidence="7">
    <location>
        <begin position="5407"/>
        <end position="5485"/>
    </location>
</feature>
<dbReference type="InterPro" id="IPR051170">
    <property type="entry name" value="Neural/epithelial_adhesion"/>
</dbReference>
<proteinExistence type="predicted"/>
<evidence type="ECO:0000256" key="4">
    <source>
        <dbReference type="ARBA" id="ARBA00023319"/>
    </source>
</evidence>
<feature type="domain" description="Ig-like" evidence="7">
    <location>
        <begin position="4209"/>
        <end position="4294"/>
    </location>
</feature>
<feature type="domain" description="Ig-like" evidence="7">
    <location>
        <begin position="3877"/>
        <end position="3964"/>
    </location>
</feature>
<feature type="domain" description="Ig-like" evidence="7">
    <location>
        <begin position="4424"/>
        <end position="4509"/>
    </location>
</feature>
<reference evidence="8" key="1">
    <citation type="journal article" date="2023" name="G3 (Bethesda)">
        <title>Whole genome assembly and annotation of the endangered Caribbean coral Acropora cervicornis.</title>
        <authorList>
            <person name="Selwyn J.D."/>
            <person name="Vollmer S.V."/>
        </authorList>
    </citation>
    <scope>NUCLEOTIDE SEQUENCE</scope>
    <source>
        <strain evidence="8">K2</strain>
    </source>
</reference>
<dbReference type="CDD" id="cd00096">
    <property type="entry name" value="Ig"/>
    <property type="match status" value="10"/>
</dbReference>
<dbReference type="FunFam" id="2.60.40.10:FF:000032">
    <property type="entry name" value="palladin isoform X1"/>
    <property type="match status" value="9"/>
</dbReference>
<feature type="domain" description="Ig-like" evidence="7">
    <location>
        <begin position="513"/>
        <end position="617"/>
    </location>
</feature>
<evidence type="ECO:0000256" key="1">
    <source>
        <dbReference type="ARBA" id="ARBA00022729"/>
    </source>
</evidence>
<reference evidence="8" key="2">
    <citation type="journal article" date="2023" name="Science">
        <title>Genomic signatures of disease resistance in endangered staghorn corals.</title>
        <authorList>
            <person name="Vollmer S.V."/>
            <person name="Selwyn J.D."/>
            <person name="Despard B.A."/>
            <person name="Roesel C.L."/>
        </authorList>
    </citation>
    <scope>NUCLEOTIDE SEQUENCE</scope>
    <source>
        <strain evidence="8">K2</strain>
    </source>
</reference>
<evidence type="ECO:0000313" key="9">
    <source>
        <dbReference type="Proteomes" id="UP001249851"/>
    </source>
</evidence>
<feature type="domain" description="Ig-like" evidence="7">
    <location>
        <begin position="96"/>
        <end position="187"/>
    </location>
</feature>
<dbReference type="InterPro" id="IPR007110">
    <property type="entry name" value="Ig-like_dom"/>
</dbReference>
<name>A0AAD9V2U3_ACRCE</name>
<dbReference type="SUPFAM" id="SSF82895">
    <property type="entry name" value="TSP-1 type 1 repeat"/>
    <property type="match status" value="1"/>
</dbReference>
<dbReference type="SUPFAM" id="SSF48726">
    <property type="entry name" value="Immunoglobulin"/>
    <property type="match status" value="55"/>
</dbReference>
<feature type="domain" description="Ig-like" evidence="7">
    <location>
        <begin position="5616"/>
        <end position="5702"/>
    </location>
</feature>
<feature type="domain" description="Ig-like" evidence="7">
    <location>
        <begin position="5083"/>
        <end position="5170"/>
    </location>
</feature>
<feature type="domain" description="Ig-like" evidence="7">
    <location>
        <begin position="300"/>
        <end position="404"/>
    </location>
</feature>
<feature type="domain" description="Ig-like" evidence="7">
    <location>
        <begin position="5288"/>
        <end position="5384"/>
    </location>
</feature>
<dbReference type="SMART" id="SM00406">
    <property type="entry name" value="IGv"/>
    <property type="match status" value="17"/>
</dbReference>
<feature type="domain" description="Ig-like" evidence="7">
    <location>
        <begin position="2605"/>
        <end position="2690"/>
    </location>
</feature>
<dbReference type="PANTHER" id="PTHR12231:SF253">
    <property type="entry name" value="DPR-INTERACTING PROTEIN ETA, ISOFORM B-RELATED"/>
    <property type="match status" value="1"/>
</dbReference>
<feature type="chain" id="PRO_5042140579" evidence="6">
    <location>
        <begin position="31"/>
        <end position="6192"/>
    </location>
</feature>
<dbReference type="InterPro" id="IPR003598">
    <property type="entry name" value="Ig_sub2"/>
</dbReference>
<dbReference type="EMBL" id="JARQWQ010000041">
    <property type="protein sequence ID" value="KAK2559188.1"/>
    <property type="molecule type" value="Genomic_DNA"/>
</dbReference>
<feature type="domain" description="Ig-like" evidence="7">
    <location>
        <begin position="3788"/>
        <end position="3865"/>
    </location>
</feature>
<feature type="domain" description="Ig-like" evidence="7">
    <location>
        <begin position="1504"/>
        <end position="1587"/>
    </location>
</feature>
<feature type="domain" description="Ig-like" evidence="7">
    <location>
        <begin position="5705"/>
        <end position="5813"/>
    </location>
</feature>
<protein>
    <submittedName>
        <fullName evidence="8">Hemicentin-1</fullName>
    </submittedName>
</protein>
<dbReference type="Proteomes" id="UP001249851">
    <property type="component" value="Unassembled WGS sequence"/>
</dbReference>
<feature type="domain" description="Ig-like" evidence="7">
    <location>
        <begin position="2055"/>
        <end position="2140"/>
    </location>
</feature>
<feature type="domain" description="Ig-like" evidence="7">
    <location>
        <begin position="1390"/>
        <end position="1497"/>
    </location>
</feature>
<feature type="compositionally biased region" description="Polar residues" evidence="5">
    <location>
        <begin position="1130"/>
        <end position="1149"/>
    </location>
</feature>
<feature type="domain" description="Ig-like" evidence="7">
    <location>
        <begin position="205"/>
        <end position="293"/>
    </location>
</feature>
<feature type="domain" description="Ig-like" evidence="7">
    <location>
        <begin position="411"/>
        <end position="506"/>
    </location>
</feature>
<evidence type="ECO:0000313" key="8">
    <source>
        <dbReference type="EMBL" id="KAK2559188.1"/>
    </source>
</evidence>